<dbReference type="PANTHER" id="PTHR37423:SF2">
    <property type="entry name" value="MEMBRANE-BOUND LYTIC MUREIN TRANSGLYCOSYLASE C"/>
    <property type="match status" value="1"/>
</dbReference>
<proteinExistence type="inferred from homology"/>
<dbReference type="SUPFAM" id="SSF54106">
    <property type="entry name" value="LysM domain"/>
    <property type="match status" value="2"/>
</dbReference>
<name>A0ABW7NAG8_9BACT</name>
<dbReference type="InterPro" id="IPR036779">
    <property type="entry name" value="LysM_dom_sf"/>
</dbReference>
<feature type="domain" description="LysM" evidence="3">
    <location>
        <begin position="328"/>
        <end position="371"/>
    </location>
</feature>
<evidence type="ECO:0000256" key="1">
    <source>
        <dbReference type="ARBA" id="ARBA00007734"/>
    </source>
</evidence>
<dbReference type="SMART" id="SM00257">
    <property type="entry name" value="LysM"/>
    <property type="match status" value="2"/>
</dbReference>
<gene>
    <name evidence="4" type="ORF">ACHKAR_13805</name>
</gene>
<comment type="similarity">
    <text evidence="1">Belongs to the transglycosylase Slt family.</text>
</comment>
<dbReference type="Pfam" id="PF01476">
    <property type="entry name" value="LysM"/>
    <property type="match status" value="2"/>
</dbReference>
<feature type="domain" description="LysM" evidence="3">
    <location>
        <begin position="402"/>
        <end position="446"/>
    </location>
</feature>
<dbReference type="Pfam" id="PF01464">
    <property type="entry name" value="SLT"/>
    <property type="match status" value="1"/>
</dbReference>
<dbReference type="Gene3D" id="3.10.350.10">
    <property type="entry name" value="LysM domain"/>
    <property type="match status" value="2"/>
</dbReference>
<evidence type="ECO:0000256" key="2">
    <source>
        <dbReference type="SAM" id="SignalP"/>
    </source>
</evidence>
<dbReference type="PROSITE" id="PS00922">
    <property type="entry name" value="TRANSGLYCOSYLASE"/>
    <property type="match status" value="1"/>
</dbReference>
<dbReference type="Proteomes" id="UP001610063">
    <property type="component" value="Unassembled WGS sequence"/>
</dbReference>
<dbReference type="PANTHER" id="PTHR37423">
    <property type="entry name" value="SOLUBLE LYTIC MUREIN TRANSGLYCOSYLASE-RELATED"/>
    <property type="match status" value="1"/>
</dbReference>
<evidence type="ECO:0000313" key="5">
    <source>
        <dbReference type="Proteomes" id="UP001610063"/>
    </source>
</evidence>
<dbReference type="RefSeq" id="WP_395417895.1">
    <property type="nucleotide sequence ID" value="NZ_JBIPKE010000018.1"/>
</dbReference>
<comment type="caution">
    <text evidence="4">The sequence shown here is derived from an EMBL/GenBank/DDBJ whole genome shotgun (WGS) entry which is preliminary data.</text>
</comment>
<feature type="chain" id="PRO_5045930933" evidence="2">
    <location>
        <begin position="19"/>
        <end position="449"/>
    </location>
</feature>
<organism evidence="4 5">
    <name type="scientific">Marinoscillum luteum</name>
    <dbReference type="NCBI Taxonomy" id="861051"/>
    <lineage>
        <taxon>Bacteria</taxon>
        <taxon>Pseudomonadati</taxon>
        <taxon>Bacteroidota</taxon>
        <taxon>Cytophagia</taxon>
        <taxon>Cytophagales</taxon>
        <taxon>Reichenbachiellaceae</taxon>
        <taxon>Marinoscillum</taxon>
    </lineage>
</organism>
<sequence length="449" mass="51475">MRIFFLGLFVFSVVVATAQSDFGYDYIPDASYEEVADRISCIESEVSLEYNEKVKSFIDYFTVRDRPYTQEVLNKTALFFPIFEETLAKYNLPDELKFLSIVESGLRPNAISRANAVGLWQFMSSTGKMYGLNNDWYLDDRMDPYASTDAAARHLRDLYSMFDDWELALAAYNCGPGNVRKAIRRSGYKKKFWEIYPYLPRETRSYVPQFVAICYTFNYAPEHNLFPESHQIFPRFDTIMISQYFHLETFAKQLNVCLDDLLNLNPNIKRGAIPEGTKNFALRIPADLKDTVVSNRAFFYDAAGKVGKEQLEYLARNTPGSTYGREKQVYRVRSGDVLGTIANRYGVRVTDIKSWNNLNSNMIRVGQYLQIWVLPTYNSSTKDLYASSARTENKAVVLEGKKVHYVQNGDTLWEIANTYAGLSIEKIKALNNLTSNTIKPGQQLIISSE</sequence>
<evidence type="ECO:0000313" key="4">
    <source>
        <dbReference type="EMBL" id="MFH6984523.1"/>
    </source>
</evidence>
<keyword evidence="5" id="KW-1185">Reference proteome</keyword>
<reference evidence="4 5" key="1">
    <citation type="journal article" date="2013" name="Int. J. Syst. Evol. Microbiol.">
        <title>Marinoscillum luteum sp. nov., isolated from marine sediment.</title>
        <authorList>
            <person name="Cha I.T."/>
            <person name="Park S.J."/>
            <person name="Kim S.J."/>
            <person name="Kim J.G."/>
            <person name="Jung M.Y."/>
            <person name="Shin K.S."/>
            <person name="Kwon K.K."/>
            <person name="Yang S.H."/>
            <person name="Seo Y.S."/>
            <person name="Rhee S.K."/>
        </authorList>
    </citation>
    <scope>NUCLEOTIDE SEQUENCE [LARGE SCALE GENOMIC DNA]</scope>
    <source>
        <strain evidence="4 5">KCTC 23939</strain>
    </source>
</reference>
<dbReference type="InterPro" id="IPR000189">
    <property type="entry name" value="Transglyc_AS"/>
</dbReference>
<dbReference type="SUPFAM" id="SSF53955">
    <property type="entry name" value="Lysozyme-like"/>
    <property type="match status" value="1"/>
</dbReference>
<accession>A0ABW7NAG8</accession>
<dbReference type="InterPro" id="IPR018392">
    <property type="entry name" value="LysM"/>
</dbReference>
<feature type="signal peptide" evidence="2">
    <location>
        <begin position="1"/>
        <end position="18"/>
    </location>
</feature>
<keyword evidence="2" id="KW-0732">Signal</keyword>
<dbReference type="PROSITE" id="PS51782">
    <property type="entry name" value="LYSM"/>
    <property type="match status" value="2"/>
</dbReference>
<protein>
    <submittedName>
        <fullName evidence="4">LysM peptidoglycan-binding domain-containing protein</fullName>
    </submittedName>
</protein>
<dbReference type="InterPro" id="IPR008258">
    <property type="entry name" value="Transglycosylase_SLT_dom_1"/>
</dbReference>
<dbReference type="CDD" id="cd16894">
    <property type="entry name" value="MltD-like"/>
    <property type="match status" value="1"/>
</dbReference>
<dbReference type="CDD" id="cd00118">
    <property type="entry name" value="LysM"/>
    <property type="match status" value="2"/>
</dbReference>
<evidence type="ECO:0000259" key="3">
    <source>
        <dbReference type="PROSITE" id="PS51782"/>
    </source>
</evidence>
<dbReference type="InterPro" id="IPR023346">
    <property type="entry name" value="Lysozyme-like_dom_sf"/>
</dbReference>
<dbReference type="EMBL" id="JBIPKE010000018">
    <property type="protein sequence ID" value="MFH6984523.1"/>
    <property type="molecule type" value="Genomic_DNA"/>
</dbReference>
<dbReference type="Gene3D" id="1.10.530.10">
    <property type="match status" value="1"/>
</dbReference>